<dbReference type="Pfam" id="PF00150">
    <property type="entry name" value="Cellulase"/>
    <property type="match status" value="1"/>
</dbReference>
<dbReference type="PANTHER" id="PTHR31297">
    <property type="entry name" value="GLUCAN ENDO-1,6-BETA-GLUCOSIDASE B"/>
    <property type="match status" value="1"/>
</dbReference>
<dbReference type="GO" id="GO:0008422">
    <property type="term" value="F:beta-glucosidase activity"/>
    <property type="evidence" value="ECO:0007669"/>
    <property type="project" value="TreeGrafter"/>
</dbReference>
<dbReference type="SUPFAM" id="SSF51445">
    <property type="entry name" value="(Trans)glycosidases"/>
    <property type="match status" value="1"/>
</dbReference>
<name>A0A645BKG8_9ZZZZ</name>
<keyword evidence="3" id="KW-0326">Glycosidase</keyword>
<dbReference type="InterPro" id="IPR001547">
    <property type="entry name" value="Glyco_hydro_5"/>
</dbReference>
<evidence type="ECO:0000256" key="3">
    <source>
        <dbReference type="ARBA" id="ARBA00023295"/>
    </source>
</evidence>
<gene>
    <name evidence="6" type="ORF">SDC9_112893</name>
</gene>
<dbReference type="Gene3D" id="3.20.20.80">
    <property type="entry name" value="Glycosidases"/>
    <property type="match status" value="1"/>
</dbReference>
<proteinExistence type="predicted"/>
<dbReference type="GO" id="GO:0009251">
    <property type="term" value="P:glucan catabolic process"/>
    <property type="evidence" value="ECO:0007669"/>
    <property type="project" value="TreeGrafter"/>
</dbReference>
<dbReference type="GO" id="GO:0005576">
    <property type="term" value="C:extracellular region"/>
    <property type="evidence" value="ECO:0007669"/>
    <property type="project" value="TreeGrafter"/>
</dbReference>
<reference evidence="6" key="1">
    <citation type="submission" date="2019-08" db="EMBL/GenBank/DDBJ databases">
        <authorList>
            <person name="Kucharzyk K."/>
            <person name="Murdoch R.W."/>
            <person name="Higgins S."/>
            <person name="Loffler F."/>
        </authorList>
    </citation>
    <scope>NUCLEOTIDE SEQUENCE</scope>
</reference>
<dbReference type="InterPro" id="IPR017853">
    <property type="entry name" value="GH"/>
</dbReference>
<dbReference type="GO" id="GO:0009986">
    <property type="term" value="C:cell surface"/>
    <property type="evidence" value="ECO:0007669"/>
    <property type="project" value="TreeGrafter"/>
</dbReference>
<accession>A0A645BKG8</accession>
<keyword evidence="1" id="KW-0378">Hydrolase</keyword>
<dbReference type="AlphaFoldDB" id="A0A645BKG8"/>
<comment type="caution">
    <text evidence="6">The sequence shown here is derived from an EMBL/GenBank/DDBJ whole genome shotgun (WGS) entry which is preliminary data.</text>
</comment>
<dbReference type="PANTHER" id="PTHR31297:SF41">
    <property type="entry name" value="ENDOGLUCANASE, PUTATIVE (AFU_ORTHOLOGUE AFUA_5G01830)-RELATED"/>
    <property type="match status" value="1"/>
</dbReference>
<evidence type="ECO:0000256" key="1">
    <source>
        <dbReference type="ARBA" id="ARBA00022801"/>
    </source>
</evidence>
<dbReference type="InterPro" id="IPR050386">
    <property type="entry name" value="Glycosyl_hydrolase_5"/>
</dbReference>
<dbReference type="SUPFAM" id="SSF49785">
    <property type="entry name" value="Galactose-binding domain-like"/>
    <property type="match status" value="1"/>
</dbReference>
<evidence type="ECO:0000313" key="6">
    <source>
        <dbReference type="EMBL" id="MPM65989.1"/>
    </source>
</evidence>
<evidence type="ECO:0000259" key="5">
    <source>
        <dbReference type="Pfam" id="PF00150"/>
    </source>
</evidence>
<protein>
    <recommendedName>
        <fullName evidence="5">Glycoside hydrolase family 5 domain-containing protein</fullName>
    </recommendedName>
</protein>
<sequence>MMMKILRMTFLILGLGLLLVAEGAAVSRAKSVMEKNRKEFAAWEAGFYACGAPETAGAKEWKNSEYDDSSWLELVKVKDSFPAKIDGVGWYRYAVTVPADWAGRELTLSLGAVDDADETFVNGVLVGSTGSNVPGHWALARYYTVPGHLVKAGRNVIAIRVSDFFMDGGLQGASREKFLSAGDGGKIMLDGPWRFRLEFQADPEIIGPRPAAVGNVTVFFPEDRVNLDYTVSYPDSIRNHPRQRGVQGRGTNLPEGDLKTLHEWGVNLVRAQITRNWGAINTELDLDEYNVWLDKRLDDLEATAKRARKYGIKFVIDLHTPPGGKIDSGNMRMFFEEKYAAAFLDCWRKIATRFKGNPQIYACDLVNEPALSVPLFRTAKSASRSWEFRSWWRAACWWNTSSTFPAWGRCRCWRCRAATTRSRWRCSPLPEC</sequence>
<evidence type="ECO:0000256" key="2">
    <source>
        <dbReference type="ARBA" id="ARBA00023277"/>
    </source>
</evidence>
<feature type="domain" description="Glycoside hydrolase family 5" evidence="5">
    <location>
        <begin position="258"/>
        <end position="371"/>
    </location>
</feature>
<keyword evidence="2" id="KW-0119">Carbohydrate metabolism</keyword>
<organism evidence="6">
    <name type="scientific">bioreactor metagenome</name>
    <dbReference type="NCBI Taxonomy" id="1076179"/>
    <lineage>
        <taxon>unclassified sequences</taxon>
        <taxon>metagenomes</taxon>
        <taxon>ecological metagenomes</taxon>
    </lineage>
</organism>
<keyword evidence="4" id="KW-0624">Polysaccharide degradation</keyword>
<dbReference type="InterPro" id="IPR008979">
    <property type="entry name" value="Galactose-bd-like_sf"/>
</dbReference>
<evidence type="ECO:0000256" key="4">
    <source>
        <dbReference type="ARBA" id="ARBA00023326"/>
    </source>
</evidence>
<dbReference type="EMBL" id="VSSQ01020825">
    <property type="protein sequence ID" value="MPM65989.1"/>
    <property type="molecule type" value="Genomic_DNA"/>
</dbReference>
<dbReference type="Gene3D" id="2.60.120.260">
    <property type="entry name" value="Galactose-binding domain-like"/>
    <property type="match status" value="1"/>
</dbReference>